<dbReference type="eggNOG" id="COG1872">
    <property type="taxonomic scope" value="Bacteria"/>
</dbReference>
<proteinExistence type="inferred from homology"/>
<dbReference type="EMBL" id="CAFB01000069">
    <property type="protein sequence ID" value="CCD30172.1"/>
    <property type="molecule type" value="Genomic_DNA"/>
</dbReference>
<sequence length="93" mass="10100">MVDGVQLRVYVQPNAKTTEAAGEFNGTLKIRLNAPPLEGKANKALRAWLAERLSVPHHAVHLETGHSSRYKQIRVTAVGLDAKVVRTAFSGSP</sequence>
<evidence type="ECO:0000256" key="1">
    <source>
        <dbReference type="ARBA" id="ARBA00010364"/>
    </source>
</evidence>
<dbReference type="PANTHER" id="PTHR13420">
    <property type="entry name" value="UPF0235 PROTEIN C15ORF40"/>
    <property type="match status" value="1"/>
</dbReference>
<dbReference type="Pfam" id="PF02594">
    <property type="entry name" value="DUF167"/>
    <property type="match status" value="1"/>
</dbReference>
<dbReference type="InterPro" id="IPR003746">
    <property type="entry name" value="DUF167"/>
</dbReference>
<dbReference type="InterPro" id="IPR036591">
    <property type="entry name" value="YggU-like_sf"/>
</dbReference>
<evidence type="ECO:0000313" key="3">
    <source>
        <dbReference type="EMBL" id="CCD30172.1"/>
    </source>
</evidence>
<reference evidence="3 4" key="1">
    <citation type="submission" date="2011-08" db="EMBL/GenBank/DDBJ databases">
        <title>The genome of the obligate endobacterium of an arbuscular mycorrhizal fungus reveals an interphylum network of nutritional interactions.</title>
        <authorList>
            <person name="Ghignone S."/>
            <person name="Salvioli A."/>
            <person name="Anca I."/>
            <person name="Lumini E."/>
            <person name="Ortu G."/>
            <person name="Petiti L."/>
            <person name="Cruveiller S."/>
            <person name="Bianciotto V."/>
            <person name="Piffanelli P."/>
            <person name="Lanfranco L."/>
            <person name="Bonfante P."/>
        </authorList>
    </citation>
    <scope>NUCLEOTIDE SEQUENCE [LARGE SCALE GENOMIC DNA]</scope>
    <source>
        <strain evidence="3 4">BEG34</strain>
    </source>
</reference>
<dbReference type="HAMAP" id="MF_00634">
    <property type="entry name" value="UPF0235"/>
    <property type="match status" value="1"/>
</dbReference>
<dbReference type="GO" id="GO:0005737">
    <property type="term" value="C:cytoplasm"/>
    <property type="evidence" value="ECO:0007669"/>
    <property type="project" value="TreeGrafter"/>
</dbReference>
<dbReference type="Gene3D" id="3.30.1200.10">
    <property type="entry name" value="YggU-like"/>
    <property type="match status" value="1"/>
</dbReference>
<evidence type="ECO:0000256" key="2">
    <source>
        <dbReference type="HAMAP-Rule" id="MF_00634"/>
    </source>
</evidence>
<dbReference type="SMART" id="SM01152">
    <property type="entry name" value="DUF167"/>
    <property type="match status" value="1"/>
</dbReference>
<comment type="similarity">
    <text evidence="1 2">Belongs to the UPF0235 family.</text>
</comment>
<dbReference type="SUPFAM" id="SSF69786">
    <property type="entry name" value="YggU-like"/>
    <property type="match status" value="1"/>
</dbReference>
<accession>G2JBL8</accession>
<comment type="caution">
    <text evidence="3">The sequence shown here is derived from an EMBL/GenBank/DDBJ whole genome shotgun (WGS) entry which is preliminary data.</text>
</comment>
<protein>
    <recommendedName>
        <fullName evidence="2">UPF0235 protein CAGGBEG34_40017</fullName>
    </recommendedName>
</protein>
<dbReference type="PANTHER" id="PTHR13420:SF7">
    <property type="entry name" value="UPF0235 PROTEIN C15ORF40"/>
    <property type="match status" value="1"/>
</dbReference>
<dbReference type="Proteomes" id="UP000054051">
    <property type="component" value="Unassembled WGS sequence"/>
</dbReference>
<organism evidence="3 4">
    <name type="scientific">Candidatus Glomeribacter gigasporarum BEG34</name>
    <dbReference type="NCBI Taxonomy" id="1070319"/>
    <lineage>
        <taxon>Bacteria</taxon>
        <taxon>Pseudomonadati</taxon>
        <taxon>Pseudomonadota</taxon>
        <taxon>Betaproteobacteria</taxon>
        <taxon>Burkholderiales</taxon>
        <taxon>Burkholderiaceae</taxon>
        <taxon>Candidatus Glomeribacter</taxon>
    </lineage>
</organism>
<evidence type="ECO:0000313" key="4">
    <source>
        <dbReference type="Proteomes" id="UP000054051"/>
    </source>
</evidence>
<name>G2JBL8_9BURK</name>
<gene>
    <name evidence="3" type="ORF">CAGGBEG34_40017</name>
</gene>
<dbReference type="AlphaFoldDB" id="G2JBL8"/>
<dbReference type="NCBIfam" id="TIGR00251">
    <property type="entry name" value="DUF167 family protein"/>
    <property type="match status" value="1"/>
</dbReference>
<keyword evidence="4" id="KW-1185">Reference proteome</keyword>